<dbReference type="EMBL" id="JAHWXN010000001">
    <property type="protein sequence ID" value="MCK2036548.1"/>
    <property type="molecule type" value="Genomic_DNA"/>
</dbReference>
<protein>
    <submittedName>
        <fullName evidence="5">GNAT family N-acetyltransferase</fullName>
    </submittedName>
</protein>
<dbReference type="Proteomes" id="UP001300096">
    <property type="component" value="Unassembled WGS sequence"/>
</dbReference>
<evidence type="ECO:0000256" key="3">
    <source>
        <dbReference type="ARBA" id="ARBA00038502"/>
    </source>
</evidence>
<dbReference type="RefSeq" id="WP_247629908.1">
    <property type="nucleotide sequence ID" value="NZ_JAHWXN010000001.1"/>
</dbReference>
<dbReference type="SUPFAM" id="SSF55729">
    <property type="entry name" value="Acyl-CoA N-acyltransferases (Nat)"/>
    <property type="match status" value="1"/>
</dbReference>
<comment type="similarity">
    <text evidence="3">Belongs to the acetyltransferase family. RimJ subfamily.</text>
</comment>
<name>A0ABT0FEP7_9MICO</name>
<dbReference type="Gene3D" id="3.40.630.30">
    <property type="match status" value="1"/>
</dbReference>
<keyword evidence="6" id="KW-1185">Reference proteome</keyword>
<comment type="caution">
    <text evidence="5">The sequence shown here is derived from an EMBL/GenBank/DDBJ whole genome shotgun (WGS) entry which is preliminary data.</text>
</comment>
<proteinExistence type="inferred from homology"/>
<dbReference type="PANTHER" id="PTHR43792">
    <property type="entry name" value="GNAT FAMILY, PUTATIVE (AFU_ORTHOLOGUE AFUA_3G00765)-RELATED-RELATED"/>
    <property type="match status" value="1"/>
</dbReference>
<evidence type="ECO:0000313" key="6">
    <source>
        <dbReference type="Proteomes" id="UP001300096"/>
    </source>
</evidence>
<evidence type="ECO:0000259" key="4">
    <source>
        <dbReference type="PROSITE" id="PS51186"/>
    </source>
</evidence>
<dbReference type="PANTHER" id="PTHR43792:SF8">
    <property type="entry name" value="[RIBOSOMAL PROTEIN US5]-ALANINE N-ACETYLTRANSFERASE"/>
    <property type="match status" value="1"/>
</dbReference>
<sequence length="169" mass="19125">MADIALRLWGDQDLWMLHRANSAEMTAHLNGPETDAEVVDRHARYLRYVETGEARMFAILQEARAVGSIGYWHLRWNDHDVFETGWFMLPEAQGQGLTRRALALLLDDVRLHRGDRRLLVAFPETDNPASNAVCRGSGFRLRGTTTETFRGADLVMNEWVLDLADSAAS</sequence>
<keyword evidence="1" id="KW-0808">Transferase</keyword>
<dbReference type="InterPro" id="IPR016181">
    <property type="entry name" value="Acyl_CoA_acyltransferase"/>
</dbReference>
<dbReference type="Pfam" id="PF13302">
    <property type="entry name" value="Acetyltransf_3"/>
    <property type="match status" value="1"/>
</dbReference>
<gene>
    <name evidence="5" type="ORF">KZC51_10405</name>
</gene>
<feature type="domain" description="N-acetyltransferase" evidence="4">
    <location>
        <begin position="16"/>
        <end position="161"/>
    </location>
</feature>
<dbReference type="PROSITE" id="PS51186">
    <property type="entry name" value="GNAT"/>
    <property type="match status" value="1"/>
</dbReference>
<accession>A0ABT0FEP7</accession>
<evidence type="ECO:0000313" key="5">
    <source>
        <dbReference type="EMBL" id="MCK2036548.1"/>
    </source>
</evidence>
<reference evidence="5 6" key="1">
    <citation type="submission" date="2021-06" db="EMBL/GenBank/DDBJ databases">
        <title>Genome-based taxonomic framework of Microbacterium strains isolated from marine environment, the description of four new species and reclassification of four preexisting species.</title>
        <authorList>
            <person name="Lee S.D."/>
            <person name="Kim S.-M."/>
            <person name="Byeon Y.-S."/>
            <person name="Yang H.L."/>
            <person name="Kim I.S."/>
        </authorList>
    </citation>
    <scope>NUCLEOTIDE SEQUENCE [LARGE SCALE GENOMIC DNA]</scope>
    <source>
        <strain evidence="5 6">SSW1-49</strain>
    </source>
</reference>
<evidence type="ECO:0000256" key="2">
    <source>
        <dbReference type="ARBA" id="ARBA00023315"/>
    </source>
</evidence>
<dbReference type="InterPro" id="IPR000182">
    <property type="entry name" value="GNAT_dom"/>
</dbReference>
<organism evidence="5 6">
    <name type="scientific">Microbacterium croceum</name>
    <dbReference type="NCBI Taxonomy" id="2851645"/>
    <lineage>
        <taxon>Bacteria</taxon>
        <taxon>Bacillati</taxon>
        <taxon>Actinomycetota</taxon>
        <taxon>Actinomycetes</taxon>
        <taxon>Micrococcales</taxon>
        <taxon>Microbacteriaceae</taxon>
        <taxon>Microbacterium</taxon>
    </lineage>
</organism>
<evidence type="ECO:0000256" key="1">
    <source>
        <dbReference type="ARBA" id="ARBA00022679"/>
    </source>
</evidence>
<keyword evidence="2" id="KW-0012">Acyltransferase</keyword>
<dbReference type="InterPro" id="IPR051531">
    <property type="entry name" value="N-acetyltransferase"/>
</dbReference>